<protein>
    <submittedName>
        <fullName evidence="1">Uncharacterized protein</fullName>
    </submittedName>
</protein>
<proteinExistence type="predicted"/>
<comment type="caution">
    <text evidence="1">The sequence shown here is derived from an EMBL/GenBank/DDBJ whole genome shotgun (WGS) entry which is preliminary data.</text>
</comment>
<sequence length="109" mass="11639">MHRALPSQTWIRRPGSTQWEGRVYGFGDSLDTTPVLFSYASSVAPPAYASSSAATPGSGGDDIRTLIREELSQQLLLYLGAMVEQLVAAIRGAGPSQQAPQVSITITFI</sequence>
<evidence type="ECO:0000313" key="2">
    <source>
        <dbReference type="Proteomes" id="UP000652761"/>
    </source>
</evidence>
<name>A0A843VQ10_COLES</name>
<organism evidence="1 2">
    <name type="scientific">Colocasia esculenta</name>
    <name type="common">Wild taro</name>
    <name type="synonym">Arum esculentum</name>
    <dbReference type="NCBI Taxonomy" id="4460"/>
    <lineage>
        <taxon>Eukaryota</taxon>
        <taxon>Viridiplantae</taxon>
        <taxon>Streptophyta</taxon>
        <taxon>Embryophyta</taxon>
        <taxon>Tracheophyta</taxon>
        <taxon>Spermatophyta</taxon>
        <taxon>Magnoliopsida</taxon>
        <taxon>Liliopsida</taxon>
        <taxon>Araceae</taxon>
        <taxon>Aroideae</taxon>
        <taxon>Colocasieae</taxon>
        <taxon>Colocasia</taxon>
    </lineage>
</organism>
<evidence type="ECO:0000313" key="1">
    <source>
        <dbReference type="EMBL" id="MQL98728.1"/>
    </source>
</evidence>
<gene>
    <name evidence="1" type="ORF">Taro_031438</name>
</gene>
<keyword evidence="2" id="KW-1185">Reference proteome</keyword>
<reference evidence="1" key="1">
    <citation type="submission" date="2017-07" db="EMBL/GenBank/DDBJ databases">
        <title>Taro Niue Genome Assembly and Annotation.</title>
        <authorList>
            <person name="Atibalentja N."/>
            <person name="Keating K."/>
            <person name="Fields C.J."/>
        </authorList>
    </citation>
    <scope>NUCLEOTIDE SEQUENCE</scope>
    <source>
        <strain evidence="1">Niue_2</strain>
        <tissue evidence="1">Leaf</tissue>
    </source>
</reference>
<accession>A0A843VQ10</accession>
<dbReference type="Proteomes" id="UP000652761">
    <property type="component" value="Unassembled WGS sequence"/>
</dbReference>
<dbReference type="EMBL" id="NMUH01002228">
    <property type="protein sequence ID" value="MQL98728.1"/>
    <property type="molecule type" value="Genomic_DNA"/>
</dbReference>
<dbReference type="AlphaFoldDB" id="A0A843VQ10"/>